<evidence type="ECO:0000259" key="4">
    <source>
        <dbReference type="PROSITE" id="PS51406"/>
    </source>
</evidence>
<dbReference type="CDD" id="cd00087">
    <property type="entry name" value="FReD"/>
    <property type="match status" value="1"/>
</dbReference>
<dbReference type="InParanoid" id="A0A6P7F1Q1"/>
<dbReference type="SUPFAM" id="SSF56496">
    <property type="entry name" value="Fibrinogen C-terminal domain-like"/>
    <property type="match status" value="1"/>
</dbReference>
<evidence type="ECO:0000256" key="1">
    <source>
        <dbReference type="ARBA" id="ARBA00023157"/>
    </source>
</evidence>
<keyword evidence="3" id="KW-0732">Signal</keyword>
<dbReference type="RefSeq" id="XP_028127848.1">
    <property type="nucleotide sequence ID" value="XM_028272047.1"/>
</dbReference>
<accession>A0A6P7F1Q1</accession>
<dbReference type="GO" id="GO:0005615">
    <property type="term" value="C:extracellular space"/>
    <property type="evidence" value="ECO:0007669"/>
    <property type="project" value="TreeGrafter"/>
</dbReference>
<dbReference type="FunFam" id="3.90.215.10:FF:000001">
    <property type="entry name" value="Tenascin isoform 1"/>
    <property type="match status" value="1"/>
</dbReference>
<feature type="signal peptide" evidence="3">
    <location>
        <begin position="1"/>
        <end position="15"/>
    </location>
</feature>
<dbReference type="PANTHER" id="PTHR19143">
    <property type="entry name" value="FIBRINOGEN/TENASCIN/ANGIOPOEITIN"/>
    <property type="match status" value="1"/>
</dbReference>
<protein>
    <submittedName>
        <fullName evidence="5">Microfibril-associated glycoprotein 4-like</fullName>
    </submittedName>
</protein>
<evidence type="ECO:0000256" key="3">
    <source>
        <dbReference type="SAM" id="SignalP"/>
    </source>
</evidence>
<dbReference type="InterPro" id="IPR002181">
    <property type="entry name" value="Fibrinogen_a/b/g_C_dom"/>
</dbReference>
<dbReference type="Gene3D" id="3.90.215.10">
    <property type="entry name" value="Gamma Fibrinogen, chain A, domain 1"/>
    <property type="match status" value="1"/>
</dbReference>
<dbReference type="InterPro" id="IPR036056">
    <property type="entry name" value="Fibrinogen-like_C"/>
</dbReference>
<reference evidence="5" key="1">
    <citation type="submission" date="2025-08" db="UniProtKB">
        <authorList>
            <consortium name="RefSeq"/>
        </authorList>
    </citation>
    <scope>IDENTIFICATION</scope>
    <source>
        <tissue evidence="5">Whole insect</tissue>
    </source>
</reference>
<dbReference type="PROSITE" id="PS51406">
    <property type="entry name" value="FIBRINOGEN_C_2"/>
    <property type="match status" value="1"/>
</dbReference>
<proteinExistence type="predicted"/>
<dbReference type="InterPro" id="IPR014716">
    <property type="entry name" value="Fibrinogen_a/b/g_C_1"/>
</dbReference>
<dbReference type="GO" id="GO:0030246">
    <property type="term" value="F:carbohydrate binding"/>
    <property type="evidence" value="ECO:0007669"/>
    <property type="project" value="UniProtKB-ARBA"/>
</dbReference>
<keyword evidence="1" id="KW-1015">Disulfide bond</keyword>
<sequence length="347" mass="39209">MIFLSLFALVSVALAEYQILGRAEEHNPVNVKLTKLLDVKVESKADSWKNDFSRFFQPQSDEISLGRKDEHNVQIPLKLSLGVEQSGVNEDYSQNFFSIFKKCKSLVGRSKTPICHLNPLPEYSDKYNAYPGSCREILDNVSNKTGIYTIKPRTSKKPFSVLCDMETKGGGWTYIQKRFDGSQEFYLGYKDYKFGFGDLNGEFWIGLENIHHMTGSEINELLIELTDRDKKTAYAQFKTFGIGPEKDGYILNVLTGYSGDAGDALSPHLNSKFSTFDVDQDENPGNCAVIHEGAWWYKACHTSNLNGKHINVNLSATYNYHGVNWNGFRGHLYILAGSKMMIRAVEV</sequence>
<dbReference type="Pfam" id="PF00147">
    <property type="entry name" value="Fibrinogen_C"/>
    <property type="match status" value="1"/>
</dbReference>
<organism evidence="5">
    <name type="scientific">Diabrotica virgifera virgifera</name>
    <name type="common">western corn rootworm</name>
    <dbReference type="NCBI Taxonomy" id="50390"/>
    <lineage>
        <taxon>Eukaryota</taxon>
        <taxon>Metazoa</taxon>
        <taxon>Ecdysozoa</taxon>
        <taxon>Arthropoda</taxon>
        <taxon>Hexapoda</taxon>
        <taxon>Insecta</taxon>
        <taxon>Pterygota</taxon>
        <taxon>Neoptera</taxon>
        <taxon>Endopterygota</taxon>
        <taxon>Coleoptera</taxon>
        <taxon>Polyphaga</taxon>
        <taxon>Cucujiformia</taxon>
        <taxon>Chrysomeloidea</taxon>
        <taxon>Chrysomelidae</taxon>
        <taxon>Galerucinae</taxon>
        <taxon>Diabroticina</taxon>
        <taxon>Diabroticites</taxon>
        <taxon>Diabrotica</taxon>
    </lineage>
</organism>
<gene>
    <name evidence="5" type="primary">LOC114324253</name>
</gene>
<dbReference type="SMART" id="SM00186">
    <property type="entry name" value="FBG"/>
    <property type="match status" value="1"/>
</dbReference>
<name>A0A6P7F1Q1_DIAVI</name>
<dbReference type="OrthoDB" id="6768549at2759"/>
<evidence type="ECO:0000256" key="2">
    <source>
        <dbReference type="ARBA" id="ARBA00053344"/>
    </source>
</evidence>
<dbReference type="AlphaFoldDB" id="A0A6P7F1Q1"/>
<comment type="function">
    <text evidence="2">Lectin involved in innate immunity. Agglutinates all types of human erythrocytes, Gram-positive and Gram-negative bacteria. Has a stronger agglutinating activity towards Gram-negative bacteria than towards Gram-positive bacteria. Specifically recognizes acetyl group-containing substances on agglutinated cells. The hemagglutinating activity was inhibited by EDTA, acetyl group-containing mono- and disaccharides, N-acetyl derivatives of amino acids, other acetyl group-containing substances, propionamide and benzamide. Enhances the antimicrobial activity of big defensin against Gram-positive bacteria but not against Gram-negative bacteria.</text>
</comment>
<dbReference type="InterPro" id="IPR050373">
    <property type="entry name" value="Fibrinogen_C-term_domain"/>
</dbReference>
<feature type="domain" description="Fibrinogen C-terminal" evidence="4">
    <location>
        <begin position="125"/>
        <end position="346"/>
    </location>
</feature>
<dbReference type="NCBIfam" id="NF040941">
    <property type="entry name" value="GGGWT_bact"/>
    <property type="match status" value="1"/>
</dbReference>
<dbReference type="FunCoup" id="A0A6P7F1Q1">
    <property type="interactions" value="51"/>
</dbReference>
<evidence type="ECO:0000313" key="5">
    <source>
        <dbReference type="RefSeq" id="XP_028127848.1"/>
    </source>
</evidence>
<dbReference type="InterPro" id="IPR020837">
    <property type="entry name" value="Fibrinogen_CS"/>
</dbReference>
<dbReference type="PANTHER" id="PTHR19143:SF458">
    <property type="entry name" value="FIBRINOGEN C-TERMINAL DOMAIN-CONTAINING PROTEIN-RELATED"/>
    <property type="match status" value="1"/>
</dbReference>
<dbReference type="PROSITE" id="PS00514">
    <property type="entry name" value="FIBRINOGEN_C_1"/>
    <property type="match status" value="1"/>
</dbReference>
<feature type="chain" id="PRO_5028088118" evidence="3">
    <location>
        <begin position="16"/>
        <end position="347"/>
    </location>
</feature>